<evidence type="ECO:0000256" key="1">
    <source>
        <dbReference type="SAM" id="MobiDB-lite"/>
    </source>
</evidence>
<feature type="region of interest" description="Disordered" evidence="1">
    <location>
        <begin position="805"/>
        <end position="855"/>
    </location>
</feature>
<proteinExistence type="predicted"/>
<evidence type="ECO:0008006" key="4">
    <source>
        <dbReference type="Google" id="ProtNLM"/>
    </source>
</evidence>
<keyword evidence="3" id="KW-1185">Reference proteome</keyword>
<dbReference type="Proteomes" id="UP001281761">
    <property type="component" value="Unassembled WGS sequence"/>
</dbReference>
<name>A0ABQ9XCN8_9EUKA</name>
<feature type="compositionally biased region" description="Acidic residues" evidence="1">
    <location>
        <begin position="832"/>
        <end position="841"/>
    </location>
</feature>
<organism evidence="2 3">
    <name type="scientific">Blattamonas nauphoetae</name>
    <dbReference type="NCBI Taxonomy" id="2049346"/>
    <lineage>
        <taxon>Eukaryota</taxon>
        <taxon>Metamonada</taxon>
        <taxon>Preaxostyla</taxon>
        <taxon>Oxymonadida</taxon>
        <taxon>Blattamonas</taxon>
    </lineage>
</organism>
<evidence type="ECO:0000313" key="3">
    <source>
        <dbReference type="Proteomes" id="UP001281761"/>
    </source>
</evidence>
<evidence type="ECO:0000313" key="2">
    <source>
        <dbReference type="EMBL" id="KAK2948624.1"/>
    </source>
</evidence>
<comment type="caution">
    <text evidence="2">The sequence shown here is derived from an EMBL/GenBank/DDBJ whole genome shotgun (WGS) entry which is preliminary data.</text>
</comment>
<gene>
    <name evidence="2" type="ORF">BLNAU_16443</name>
</gene>
<protein>
    <recommendedName>
        <fullName evidence="4">DNA2/NAM7 helicase helicase domain-containing protein</fullName>
    </recommendedName>
</protein>
<dbReference type="EMBL" id="JARBJD010000172">
    <property type="protein sequence ID" value="KAK2948624.1"/>
    <property type="molecule type" value="Genomic_DNA"/>
</dbReference>
<accession>A0ABQ9XCN8</accession>
<sequence>MSQPNICTIPYQLIGDEMKRHKWENGRQVPYPLETETVEIHEDFTILDLYQHLEVIYGDSYDCITIQFPCSVPSQVAPTSEWTKLVGCSGLAKCWPTENNHTLKPMQVIAIQKRYFSRHTKSHSPEHIRERMEPEVWIRPCWQEFQDIVIAHFVKKHQIKEPATPPDASRPPVSLLEEPFVDPHPGQDEDLLMSIIETPPWIYLKHASESPFTEFDISTTNSEFDEDQQPDTEDQAIQAFYVHGEPGTENEPLPGFYVNGPPGTGKSQMLLYLIHSLMRRLEKVVILYVLKKKPVITILIDHSNLSSPITVRCHDSSLGETLYTKGFRVIRIVDSKNPLKNEQMQNFFTVYAAAPSKFDKHMRELQASSLTAKQSTLAATTIVNLHPLVVTLLGTHGYLTDGPNASSGEGQLSRITSPRFGMSPELADTVDIQGISVQAGSHHERVQTPSTTALQAIASNSPGNGVTIWLNVIEVFGLSPRALSADLNTVFQRLSEVFGLEGFNPSAKYANRVMDSLAAAQYSDRPMSLFASRFQAAMTRIRIEGFANDFEKNQKSEVIRSFQLEHDVNSELFWSHSRFTVFSATPNLFSSFKCTFPIINHRPLLSSQLIQADTLTNNVLYYEMIFDPRKKTQETPWKGINSFIFFLVEDSILLFTFNNAVNSSPKPVDNELIEALKNKLVNQVHQERVAMAREVNQPVPTHPPAVEVFFIWIVRPESVESYTSGSTPKTQKAIDLNCKIGVVSVADLLLNECSTKTTMSSNARQLSNGTWTPDSPQFKKCFMMARDHRFDPNATVEMEQLVSVDQKTTNHQEPEDTDGSTNEGLDCMWRDSEEDDTEEDLPSSPKKIPRRKRKS</sequence>
<reference evidence="2 3" key="1">
    <citation type="journal article" date="2022" name="bioRxiv">
        <title>Genomics of Preaxostyla Flagellates Illuminates Evolutionary Transitions and the Path Towards Mitochondrial Loss.</title>
        <authorList>
            <person name="Novak L.V.F."/>
            <person name="Treitli S.C."/>
            <person name="Pyrih J."/>
            <person name="Halakuc P."/>
            <person name="Pipaliya S.V."/>
            <person name="Vacek V."/>
            <person name="Brzon O."/>
            <person name="Soukal P."/>
            <person name="Eme L."/>
            <person name="Dacks J.B."/>
            <person name="Karnkowska A."/>
            <person name="Elias M."/>
            <person name="Hampl V."/>
        </authorList>
    </citation>
    <scope>NUCLEOTIDE SEQUENCE [LARGE SCALE GENOMIC DNA]</scope>
    <source>
        <strain evidence="2">NAU3</strain>
        <tissue evidence="2">Gut</tissue>
    </source>
</reference>